<dbReference type="Proteomes" id="UP000835052">
    <property type="component" value="Unassembled WGS sequence"/>
</dbReference>
<feature type="region of interest" description="Disordered" evidence="1">
    <location>
        <begin position="54"/>
        <end position="78"/>
    </location>
</feature>
<dbReference type="AlphaFoldDB" id="A0A8S1GV67"/>
<evidence type="ECO:0000313" key="4">
    <source>
        <dbReference type="Proteomes" id="UP000835052"/>
    </source>
</evidence>
<evidence type="ECO:0000313" key="3">
    <source>
        <dbReference type="EMBL" id="CAD6187189.1"/>
    </source>
</evidence>
<keyword evidence="2" id="KW-0732">Signal</keyword>
<protein>
    <submittedName>
        <fullName evidence="3">Uncharacterized protein</fullName>
    </submittedName>
</protein>
<organism evidence="3 4">
    <name type="scientific">Caenorhabditis auriculariae</name>
    <dbReference type="NCBI Taxonomy" id="2777116"/>
    <lineage>
        <taxon>Eukaryota</taxon>
        <taxon>Metazoa</taxon>
        <taxon>Ecdysozoa</taxon>
        <taxon>Nematoda</taxon>
        <taxon>Chromadorea</taxon>
        <taxon>Rhabditida</taxon>
        <taxon>Rhabditina</taxon>
        <taxon>Rhabditomorpha</taxon>
        <taxon>Rhabditoidea</taxon>
        <taxon>Rhabditidae</taxon>
        <taxon>Peloderinae</taxon>
        <taxon>Caenorhabditis</taxon>
    </lineage>
</organism>
<accession>A0A8S1GV67</accession>
<proteinExistence type="predicted"/>
<keyword evidence="4" id="KW-1185">Reference proteome</keyword>
<name>A0A8S1GV67_9PELO</name>
<evidence type="ECO:0000256" key="1">
    <source>
        <dbReference type="SAM" id="MobiDB-lite"/>
    </source>
</evidence>
<evidence type="ECO:0000256" key="2">
    <source>
        <dbReference type="SAM" id="SignalP"/>
    </source>
</evidence>
<dbReference type="EMBL" id="CAJGYM010000006">
    <property type="protein sequence ID" value="CAD6187189.1"/>
    <property type="molecule type" value="Genomic_DNA"/>
</dbReference>
<feature type="signal peptide" evidence="2">
    <location>
        <begin position="1"/>
        <end position="20"/>
    </location>
</feature>
<comment type="caution">
    <text evidence="3">The sequence shown here is derived from an EMBL/GenBank/DDBJ whole genome shotgun (WGS) entry which is preliminary data.</text>
</comment>
<gene>
    <name evidence="3" type="ORF">CAUJ_LOCUS3108</name>
</gene>
<dbReference type="OrthoDB" id="5780136at2759"/>
<reference evidence="3" key="1">
    <citation type="submission" date="2020-10" db="EMBL/GenBank/DDBJ databases">
        <authorList>
            <person name="Kikuchi T."/>
        </authorList>
    </citation>
    <scope>NUCLEOTIDE SEQUENCE</scope>
    <source>
        <strain evidence="3">NKZ352</strain>
    </source>
</reference>
<sequence>MSSWLRIIVIFILLTFTVSALPSDYVRYLIQAARQNDAGGVNYAYDQEEPAYHRVSRSQGGPSVSLDSLSSLPMLRYG</sequence>
<feature type="chain" id="PRO_5035831935" evidence="2">
    <location>
        <begin position="21"/>
        <end position="78"/>
    </location>
</feature>
<feature type="compositionally biased region" description="Low complexity" evidence="1">
    <location>
        <begin position="63"/>
        <end position="72"/>
    </location>
</feature>